<organism evidence="1 2">
    <name type="scientific">Hibiscus sabdariffa</name>
    <name type="common">roselle</name>
    <dbReference type="NCBI Taxonomy" id="183260"/>
    <lineage>
        <taxon>Eukaryota</taxon>
        <taxon>Viridiplantae</taxon>
        <taxon>Streptophyta</taxon>
        <taxon>Embryophyta</taxon>
        <taxon>Tracheophyta</taxon>
        <taxon>Spermatophyta</taxon>
        <taxon>Magnoliopsida</taxon>
        <taxon>eudicotyledons</taxon>
        <taxon>Gunneridae</taxon>
        <taxon>Pentapetalae</taxon>
        <taxon>rosids</taxon>
        <taxon>malvids</taxon>
        <taxon>Malvales</taxon>
        <taxon>Malvaceae</taxon>
        <taxon>Malvoideae</taxon>
        <taxon>Hibiscus</taxon>
    </lineage>
</organism>
<name>A0ABR1ZHR6_9ROSI</name>
<reference evidence="1 2" key="1">
    <citation type="journal article" date="2024" name="G3 (Bethesda)">
        <title>Genome assembly of Hibiscus sabdariffa L. provides insights into metabolisms of medicinal natural products.</title>
        <authorList>
            <person name="Kim T."/>
        </authorList>
    </citation>
    <scope>NUCLEOTIDE SEQUENCE [LARGE SCALE GENOMIC DNA]</scope>
    <source>
        <strain evidence="1">TK-2024</strain>
        <tissue evidence="1">Old leaves</tissue>
    </source>
</reference>
<gene>
    <name evidence="1" type="ORF">V6N11_031002</name>
</gene>
<comment type="caution">
    <text evidence="1">The sequence shown here is derived from an EMBL/GenBank/DDBJ whole genome shotgun (WGS) entry which is preliminary data.</text>
</comment>
<dbReference type="Proteomes" id="UP001396334">
    <property type="component" value="Unassembled WGS sequence"/>
</dbReference>
<evidence type="ECO:0000313" key="1">
    <source>
        <dbReference type="EMBL" id="KAK8480009.1"/>
    </source>
</evidence>
<dbReference type="EMBL" id="JBBPBN010001077">
    <property type="protein sequence ID" value="KAK8480009.1"/>
    <property type="molecule type" value="Genomic_DNA"/>
</dbReference>
<protein>
    <submittedName>
        <fullName evidence="1">Uncharacterized protein</fullName>
    </submittedName>
</protein>
<evidence type="ECO:0000313" key="2">
    <source>
        <dbReference type="Proteomes" id="UP001396334"/>
    </source>
</evidence>
<keyword evidence="2" id="KW-1185">Reference proteome</keyword>
<accession>A0ABR1ZHR6</accession>
<proteinExistence type="predicted"/>
<sequence>MHNRKPVTFNFMGDAGYDGGNIRPQGNPDSKESHVSLDLSLSLGYTPSSAATYKVKQETDFKKLQRKEKISGGAFPLGSSGAGTDAGISLELSLSSYNIPTEAIQYKESSDQYTRGLDVPDLSPEASDISLDLCLGMNKSRRIDVGERSGNRNNDCGLKNDFDGGLTLVLNGWSTSDKKTKRMRSPKLSTNTNKRRKLVEAGTELHDPCCIKKKIVTSDLGDM</sequence>